<dbReference type="HOGENOM" id="CLU_2942792_0_0_1"/>
<reference evidence="1 2" key="1">
    <citation type="submission" date="2014-04" db="EMBL/GenBank/DDBJ databases">
        <authorList>
            <consortium name="DOE Joint Genome Institute"/>
            <person name="Kuo A."/>
            <person name="Kohler A."/>
            <person name="Costa M.D."/>
            <person name="Nagy L.G."/>
            <person name="Floudas D."/>
            <person name="Copeland A."/>
            <person name="Barry K.W."/>
            <person name="Cichocki N."/>
            <person name="Veneault-Fourrey C."/>
            <person name="LaButti K."/>
            <person name="Lindquist E.A."/>
            <person name="Lipzen A."/>
            <person name="Lundell T."/>
            <person name="Morin E."/>
            <person name="Murat C."/>
            <person name="Sun H."/>
            <person name="Tunlid A."/>
            <person name="Henrissat B."/>
            <person name="Grigoriev I.V."/>
            <person name="Hibbett D.S."/>
            <person name="Martin F."/>
            <person name="Nordberg H.P."/>
            <person name="Cantor M.N."/>
            <person name="Hua S.X."/>
        </authorList>
    </citation>
    <scope>NUCLEOTIDE SEQUENCE [LARGE SCALE GENOMIC DNA]</scope>
    <source>
        <strain evidence="1 2">Marx 270</strain>
    </source>
</reference>
<dbReference type="AlphaFoldDB" id="A0A0C3IJ71"/>
<dbReference type="EMBL" id="KN832035">
    <property type="protein sequence ID" value="KIN97037.1"/>
    <property type="molecule type" value="Genomic_DNA"/>
</dbReference>
<keyword evidence="2" id="KW-1185">Reference proteome</keyword>
<dbReference type="Proteomes" id="UP000054217">
    <property type="component" value="Unassembled WGS sequence"/>
</dbReference>
<reference evidence="2" key="2">
    <citation type="submission" date="2015-01" db="EMBL/GenBank/DDBJ databases">
        <title>Evolutionary Origins and Diversification of the Mycorrhizal Mutualists.</title>
        <authorList>
            <consortium name="DOE Joint Genome Institute"/>
            <consortium name="Mycorrhizal Genomics Consortium"/>
            <person name="Kohler A."/>
            <person name="Kuo A."/>
            <person name="Nagy L.G."/>
            <person name="Floudas D."/>
            <person name="Copeland A."/>
            <person name="Barry K.W."/>
            <person name="Cichocki N."/>
            <person name="Veneault-Fourrey C."/>
            <person name="LaButti K."/>
            <person name="Lindquist E.A."/>
            <person name="Lipzen A."/>
            <person name="Lundell T."/>
            <person name="Morin E."/>
            <person name="Murat C."/>
            <person name="Riley R."/>
            <person name="Ohm R."/>
            <person name="Sun H."/>
            <person name="Tunlid A."/>
            <person name="Henrissat B."/>
            <person name="Grigoriev I.V."/>
            <person name="Hibbett D.S."/>
            <person name="Martin F."/>
        </authorList>
    </citation>
    <scope>NUCLEOTIDE SEQUENCE [LARGE SCALE GENOMIC DNA]</scope>
    <source>
        <strain evidence="2">Marx 270</strain>
    </source>
</reference>
<gene>
    <name evidence="1" type="ORF">M404DRAFT_1006316</name>
</gene>
<protein>
    <submittedName>
        <fullName evidence="1">Uncharacterized protein</fullName>
    </submittedName>
</protein>
<proteinExistence type="predicted"/>
<evidence type="ECO:0000313" key="1">
    <source>
        <dbReference type="EMBL" id="KIN97037.1"/>
    </source>
</evidence>
<evidence type="ECO:0000313" key="2">
    <source>
        <dbReference type="Proteomes" id="UP000054217"/>
    </source>
</evidence>
<name>A0A0C3IJ71_PISTI</name>
<organism evidence="1 2">
    <name type="scientific">Pisolithus tinctorius Marx 270</name>
    <dbReference type="NCBI Taxonomy" id="870435"/>
    <lineage>
        <taxon>Eukaryota</taxon>
        <taxon>Fungi</taxon>
        <taxon>Dikarya</taxon>
        <taxon>Basidiomycota</taxon>
        <taxon>Agaricomycotina</taxon>
        <taxon>Agaricomycetes</taxon>
        <taxon>Agaricomycetidae</taxon>
        <taxon>Boletales</taxon>
        <taxon>Sclerodermatineae</taxon>
        <taxon>Pisolithaceae</taxon>
        <taxon>Pisolithus</taxon>
    </lineage>
</organism>
<accession>A0A0C3IJ71</accession>
<sequence>MDMNPQPTVIHRAPPCPTLCRPPPERGLGHFIRTLTFLFSSTSLFFTEGHARSTCLLASL</sequence>
<dbReference type="InParanoid" id="A0A0C3IJ71"/>